<evidence type="ECO:0008006" key="3">
    <source>
        <dbReference type="Google" id="ProtNLM"/>
    </source>
</evidence>
<proteinExistence type="predicted"/>
<dbReference type="RefSeq" id="WP_051264273.1">
    <property type="nucleotide sequence ID" value="NZ_JACIIG010000033.1"/>
</dbReference>
<evidence type="ECO:0000313" key="1">
    <source>
        <dbReference type="EMBL" id="MBB4571685.1"/>
    </source>
</evidence>
<reference evidence="1 2" key="1">
    <citation type="submission" date="2020-08" db="EMBL/GenBank/DDBJ databases">
        <title>Genomic Encyclopedia of Type Strains, Phase IV (KMG-V): Genome sequencing to study the core and pangenomes of soil and plant-associated prokaryotes.</title>
        <authorList>
            <person name="Whitman W."/>
        </authorList>
    </citation>
    <scope>NUCLEOTIDE SEQUENCE [LARGE SCALE GENOMIC DNA]</scope>
    <source>
        <strain evidence="1 2">SEMIA 492</strain>
    </source>
</reference>
<sequence length="379" mass="42747">MFGFKATRRKDRLQALADQLERVSFEIKAAGERMAHLDAAVLERLAHFDAAVSERLAHVDATLHEALNAQQSKFVSGFHEMREGQLVGLNPQLRRNVLPNFDAVNQKLIMAAWRREGASVIGYKDLLDSSFRVFSQNDEDGVLLRIFNHIGSTNKYVVEIGSNCDGSDLGIPENLSTNLIVNHGWHGAIFELDVSECDRMQYFFARNYATKHFHARNDAPHRYFSPIVVQSEVTPDNVNQLLHSASVELEPDLMVVDIDGGDYAVVRAMTSRPRVLVVEFEKYFRDRYSVVQFDRNHFGNAFAQSGATSLPAWHKLLEARDYTLCAIGTCGFNAFFVRNDVATGKLQSLALSSAFDNHPILSKLPNETWLTPDQTWEEV</sequence>
<dbReference type="Proteomes" id="UP000543836">
    <property type="component" value="Unassembled WGS sequence"/>
</dbReference>
<dbReference type="AlphaFoldDB" id="A0A7W6ZZX0"/>
<organism evidence="1 2">
    <name type="scientific">Rhizobium leucaenae</name>
    <dbReference type="NCBI Taxonomy" id="29450"/>
    <lineage>
        <taxon>Bacteria</taxon>
        <taxon>Pseudomonadati</taxon>
        <taxon>Pseudomonadota</taxon>
        <taxon>Alphaproteobacteria</taxon>
        <taxon>Hyphomicrobiales</taxon>
        <taxon>Rhizobiaceae</taxon>
        <taxon>Rhizobium/Agrobacterium group</taxon>
        <taxon>Rhizobium</taxon>
    </lineage>
</organism>
<accession>A0A7W6ZZX0</accession>
<comment type="caution">
    <text evidence="1">The sequence shown here is derived from an EMBL/GenBank/DDBJ whole genome shotgun (WGS) entry which is preliminary data.</text>
</comment>
<gene>
    <name evidence="1" type="ORF">GGE60_005850</name>
</gene>
<protein>
    <recommendedName>
        <fullName evidence="3">FkbM family methyltransferase</fullName>
    </recommendedName>
</protein>
<dbReference type="EMBL" id="JACIIG010000033">
    <property type="protein sequence ID" value="MBB4571685.1"/>
    <property type="molecule type" value="Genomic_DNA"/>
</dbReference>
<name>A0A7W6ZZX0_9HYPH</name>
<evidence type="ECO:0000313" key="2">
    <source>
        <dbReference type="Proteomes" id="UP000543836"/>
    </source>
</evidence>
<keyword evidence="2" id="KW-1185">Reference proteome</keyword>